<dbReference type="EMBL" id="LT629792">
    <property type="protein sequence ID" value="SDU06879.1"/>
    <property type="molecule type" value="Genomic_DNA"/>
</dbReference>
<evidence type="ECO:0000313" key="3">
    <source>
        <dbReference type="EMBL" id="SDU06879.1"/>
    </source>
</evidence>
<feature type="domain" description="AB hydrolase-1" evidence="2">
    <location>
        <begin position="42"/>
        <end position="156"/>
    </location>
</feature>
<dbReference type="Gene3D" id="3.40.50.1820">
    <property type="entry name" value="alpha/beta hydrolase"/>
    <property type="match status" value="1"/>
</dbReference>
<protein>
    <submittedName>
        <fullName evidence="3">Pimeloyl-ACP methyl ester carboxylesterase</fullName>
    </submittedName>
</protein>
<dbReference type="PANTHER" id="PTHR43329">
    <property type="entry name" value="EPOXIDE HYDROLASE"/>
    <property type="match status" value="1"/>
</dbReference>
<dbReference type="Proteomes" id="UP000198976">
    <property type="component" value="Chromosome I"/>
</dbReference>
<gene>
    <name evidence="3" type="ORF">SAMN04489714_1971</name>
</gene>
<accession>A0ABY0VBU0</accession>
<organism evidence="3 4">
    <name type="scientific">Schaalia radingae</name>
    <dbReference type="NCBI Taxonomy" id="131110"/>
    <lineage>
        <taxon>Bacteria</taxon>
        <taxon>Bacillati</taxon>
        <taxon>Actinomycetota</taxon>
        <taxon>Actinomycetes</taxon>
        <taxon>Actinomycetales</taxon>
        <taxon>Actinomycetaceae</taxon>
        <taxon>Schaalia</taxon>
    </lineage>
</organism>
<dbReference type="Pfam" id="PF00561">
    <property type="entry name" value="Abhydrolase_1"/>
    <property type="match status" value="1"/>
</dbReference>
<sequence>MDADLSLREVLEEPGPWQHRHVNAGGATFHVVDAGPLECDHAVVLLHEFPLFWRSWRHVIPSLAEQGHRVIAVDQRGFGASDLQADKVDLLQLSHDVTAIMSAMGISHFTVVGAGMGGAVAWMLGATNPVALRAVMTLAAPHPLERTLWPTLLPLWRGRLLALRMDIPWRRVTLLKSGKLIDSMIRSWAAPSHREQMLADAQPYRRAMARAFAASATTDSFSSTRFLSIASRKALADPVQVPTLSVHCAEDSSLSATDFARDSHHVTYPLHTTMLPAVGHFAPEEAPERVTTLISDFLASLPTT</sequence>
<name>A0ABY0VBU0_9ACTO</name>
<dbReference type="SUPFAM" id="SSF53474">
    <property type="entry name" value="alpha/beta-Hydrolases"/>
    <property type="match status" value="1"/>
</dbReference>
<dbReference type="InterPro" id="IPR000639">
    <property type="entry name" value="Epox_hydrolase-like"/>
</dbReference>
<dbReference type="InterPro" id="IPR000073">
    <property type="entry name" value="AB_hydrolase_1"/>
</dbReference>
<keyword evidence="4" id="KW-1185">Reference proteome</keyword>
<dbReference type="RefSeq" id="WP_058237479.1">
    <property type="nucleotide sequence ID" value="NZ_LT629792.1"/>
</dbReference>
<evidence type="ECO:0000256" key="1">
    <source>
        <dbReference type="ARBA" id="ARBA00022801"/>
    </source>
</evidence>
<evidence type="ECO:0000313" key="4">
    <source>
        <dbReference type="Proteomes" id="UP000198976"/>
    </source>
</evidence>
<evidence type="ECO:0000259" key="2">
    <source>
        <dbReference type="Pfam" id="PF00561"/>
    </source>
</evidence>
<keyword evidence="1" id="KW-0378">Hydrolase</keyword>
<dbReference type="PRINTS" id="PR00111">
    <property type="entry name" value="ABHYDROLASE"/>
</dbReference>
<dbReference type="PRINTS" id="PR00412">
    <property type="entry name" value="EPOXHYDRLASE"/>
</dbReference>
<proteinExistence type="predicted"/>
<reference evidence="3 4" key="1">
    <citation type="submission" date="2016-10" db="EMBL/GenBank/DDBJ databases">
        <authorList>
            <person name="Varghese N."/>
            <person name="Submissions S."/>
        </authorList>
    </citation>
    <scope>NUCLEOTIDE SEQUENCE [LARGE SCALE GENOMIC DNA]</scope>
    <source>
        <strain evidence="3 4">DSM 9169</strain>
    </source>
</reference>
<dbReference type="InterPro" id="IPR029058">
    <property type="entry name" value="AB_hydrolase_fold"/>
</dbReference>